<evidence type="ECO:0000313" key="7">
    <source>
        <dbReference type="EMBL" id="SMB90538.1"/>
    </source>
</evidence>
<keyword evidence="8" id="KW-1185">Reference proteome</keyword>
<dbReference type="InterPro" id="IPR050418">
    <property type="entry name" value="D-iso_2-hydroxyacid_DH_PdxB"/>
</dbReference>
<dbReference type="Gene3D" id="3.40.50.720">
    <property type="entry name" value="NAD(P)-binding Rossmann-like Domain"/>
    <property type="match status" value="2"/>
</dbReference>
<dbReference type="InterPro" id="IPR006140">
    <property type="entry name" value="D-isomer_DH_NAD-bd"/>
</dbReference>
<feature type="domain" description="D-isomer specific 2-hydroxyacid dehydrogenase NAD-binding" evidence="6">
    <location>
        <begin position="110"/>
        <end position="289"/>
    </location>
</feature>
<dbReference type="SUPFAM" id="SSF52283">
    <property type="entry name" value="Formate/glycerate dehydrogenase catalytic domain-like"/>
    <property type="match status" value="1"/>
</dbReference>
<keyword evidence="2 4" id="KW-0560">Oxidoreductase</keyword>
<sequence length="320" mass="35866">MKIVMLDYKTLNVGDLSFEELKALGDVELYENTDIENENEIIERIGDAKAIIVNKTPISKNVIERCKNLKYIGLCSTGYNNIDIEAANERGISVRNCPDYSTYAVSQFTIGLLLEICHNTYRHTQSVMSGDWIDAEDFCYWKYPVIELYGKTMGIIGFGDIGKNTGRIAKSLGMNVIATGSRPTKEGMDIGRYVPLDKLLRESDVIALHCPLNRDTERIINRETISKMKDGVILLNTARGGLIDEEDFRDALNSGKIYAAGIDTIAEEPMREDNVLLGAKNLLITPHIAWSSVDTRKRLLKMVVDNLNAYMKGESINEVK</sequence>
<feature type="domain" description="D-isomer specific 2-hydroxyacid dehydrogenase catalytic" evidence="5">
    <location>
        <begin position="19"/>
        <end position="317"/>
    </location>
</feature>
<name>A0A1W1VB04_PEPAS</name>
<reference evidence="8" key="1">
    <citation type="submission" date="2017-04" db="EMBL/GenBank/DDBJ databases">
        <authorList>
            <person name="Varghese N."/>
            <person name="Submissions S."/>
        </authorList>
    </citation>
    <scope>NUCLEOTIDE SEQUENCE [LARGE SCALE GENOMIC DNA]</scope>
    <source>
        <strain evidence="8">DSM 20463</strain>
    </source>
</reference>
<protein>
    <submittedName>
        <fullName evidence="7">Glycerate dehydrogenase</fullName>
    </submittedName>
</protein>
<dbReference type="OrthoDB" id="9805416at2"/>
<dbReference type="PANTHER" id="PTHR43761:SF1">
    <property type="entry name" value="D-ISOMER SPECIFIC 2-HYDROXYACID DEHYDROGENASE CATALYTIC DOMAIN-CONTAINING PROTEIN-RELATED"/>
    <property type="match status" value="1"/>
</dbReference>
<dbReference type="GO" id="GO:0051287">
    <property type="term" value="F:NAD binding"/>
    <property type="evidence" value="ECO:0007669"/>
    <property type="project" value="InterPro"/>
</dbReference>
<comment type="similarity">
    <text evidence="1 4">Belongs to the D-isomer specific 2-hydroxyacid dehydrogenase family.</text>
</comment>
<organism evidence="7 8">
    <name type="scientific">Peptoniphilus asaccharolyticus DSM 20463</name>
    <dbReference type="NCBI Taxonomy" id="573058"/>
    <lineage>
        <taxon>Bacteria</taxon>
        <taxon>Bacillati</taxon>
        <taxon>Bacillota</taxon>
        <taxon>Tissierellia</taxon>
        <taxon>Tissierellales</taxon>
        <taxon>Peptoniphilaceae</taxon>
        <taxon>Peptoniphilus</taxon>
    </lineage>
</organism>
<dbReference type="PANTHER" id="PTHR43761">
    <property type="entry name" value="D-ISOMER SPECIFIC 2-HYDROXYACID DEHYDROGENASE FAMILY PROTEIN (AFU_ORTHOLOGUE AFUA_1G13630)"/>
    <property type="match status" value="1"/>
</dbReference>
<dbReference type="AlphaFoldDB" id="A0A1W1VB04"/>
<dbReference type="EMBL" id="FWWR01000011">
    <property type="protein sequence ID" value="SMB90538.1"/>
    <property type="molecule type" value="Genomic_DNA"/>
</dbReference>
<dbReference type="InterPro" id="IPR029753">
    <property type="entry name" value="D-isomer_DH_CS"/>
</dbReference>
<dbReference type="InterPro" id="IPR036291">
    <property type="entry name" value="NAD(P)-bd_dom_sf"/>
</dbReference>
<evidence type="ECO:0000256" key="3">
    <source>
        <dbReference type="ARBA" id="ARBA00023027"/>
    </source>
</evidence>
<dbReference type="GO" id="GO:0016616">
    <property type="term" value="F:oxidoreductase activity, acting on the CH-OH group of donors, NAD or NADP as acceptor"/>
    <property type="evidence" value="ECO:0007669"/>
    <property type="project" value="InterPro"/>
</dbReference>
<dbReference type="RefSeq" id="WP_084231203.1">
    <property type="nucleotide sequence ID" value="NZ_FWWR01000011.1"/>
</dbReference>
<evidence type="ECO:0000256" key="2">
    <source>
        <dbReference type="ARBA" id="ARBA00023002"/>
    </source>
</evidence>
<gene>
    <name evidence="7" type="ORF">SAMN00017477_1642</name>
</gene>
<evidence type="ECO:0000259" key="6">
    <source>
        <dbReference type="Pfam" id="PF02826"/>
    </source>
</evidence>
<accession>A0A1W1VB04</accession>
<dbReference type="SUPFAM" id="SSF51735">
    <property type="entry name" value="NAD(P)-binding Rossmann-fold domains"/>
    <property type="match status" value="1"/>
</dbReference>
<evidence type="ECO:0000313" key="8">
    <source>
        <dbReference type="Proteomes" id="UP000192368"/>
    </source>
</evidence>
<dbReference type="STRING" id="573058.SAMN00017477_1642"/>
<evidence type="ECO:0000259" key="5">
    <source>
        <dbReference type="Pfam" id="PF00389"/>
    </source>
</evidence>
<evidence type="ECO:0000256" key="1">
    <source>
        <dbReference type="ARBA" id="ARBA00005854"/>
    </source>
</evidence>
<dbReference type="Pfam" id="PF02826">
    <property type="entry name" value="2-Hacid_dh_C"/>
    <property type="match status" value="1"/>
</dbReference>
<dbReference type="CDD" id="cd12162">
    <property type="entry name" value="2-Hacid_dh_4"/>
    <property type="match status" value="1"/>
</dbReference>
<dbReference type="PROSITE" id="PS00671">
    <property type="entry name" value="D_2_HYDROXYACID_DH_3"/>
    <property type="match status" value="1"/>
</dbReference>
<dbReference type="Proteomes" id="UP000192368">
    <property type="component" value="Unassembled WGS sequence"/>
</dbReference>
<dbReference type="PROSITE" id="PS00670">
    <property type="entry name" value="D_2_HYDROXYACID_DH_2"/>
    <property type="match status" value="1"/>
</dbReference>
<dbReference type="InterPro" id="IPR006139">
    <property type="entry name" value="D-isomer_2_OHA_DH_cat_dom"/>
</dbReference>
<proteinExistence type="inferred from homology"/>
<evidence type="ECO:0000256" key="4">
    <source>
        <dbReference type="RuleBase" id="RU003719"/>
    </source>
</evidence>
<keyword evidence="3" id="KW-0520">NAD</keyword>
<dbReference type="Pfam" id="PF00389">
    <property type="entry name" value="2-Hacid_dh"/>
    <property type="match status" value="1"/>
</dbReference>